<dbReference type="InterPro" id="IPR013083">
    <property type="entry name" value="Znf_RING/FYVE/PHD"/>
</dbReference>
<evidence type="ECO:0000256" key="1">
    <source>
        <dbReference type="ARBA" id="ARBA00022723"/>
    </source>
</evidence>
<dbReference type="PROSITE" id="PS51292">
    <property type="entry name" value="ZF_RING_CH"/>
    <property type="match status" value="1"/>
</dbReference>
<sequence>MVSRNEVERSSRCGSEITRVDLECGRQSFAGIGTDTDEESLCFFDTKDGSCYSQFYATTDGDASYDDYNFACGSRRGEILVAFGKISSDCSLVHLETGKNKMHFGKVERDCRICHLSLVSSSPETGVAVEFGCSCKDDLAVAHKHCAETWFKIKGNK</sequence>
<evidence type="ECO:0000259" key="4">
    <source>
        <dbReference type="PROSITE" id="PS51292"/>
    </source>
</evidence>
<dbReference type="PANTHER" id="PTHR46214">
    <property type="entry name" value="ZINC FINGER, RING-CH-TYPE"/>
    <property type="match status" value="1"/>
</dbReference>
<evidence type="ECO:0000313" key="6">
    <source>
        <dbReference type="Proteomes" id="UP001604336"/>
    </source>
</evidence>
<feature type="domain" description="RING-CH-type" evidence="4">
    <location>
        <begin position="103"/>
        <end position="157"/>
    </location>
</feature>
<dbReference type="Proteomes" id="UP001604336">
    <property type="component" value="Unassembled WGS sequence"/>
</dbReference>
<organism evidence="5 6">
    <name type="scientific">Abeliophyllum distichum</name>
    <dbReference type="NCBI Taxonomy" id="126358"/>
    <lineage>
        <taxon>Eukaryota</taxon>
        <taxon>Viridiplantae</taxon>
        <taxon>Streptophyta</taxon>
        <taxon>Embryophyta</taxon>
        <taxon>Tracheophyta</taxon>
        <taxon>Spermatophyta</taxon>
        <taxon>Magnoliopsida</taxon>
        <taxon>eudicotyledons</taxon>
        <taxon>Gunneridae</taxon>
        <taxon>Pentapetalae</taxon>
        <taxon>asterids</taxon>
        <taxon>lamiids</taxon>
        <taxon>Lamiales</taxon>
        <taxon>Oleaceae</taxon>
        <taxon>Forsythieae</taxon>
        <taxon>Abeliophyllum</taxon>
    </lineage>
</organism>
<dbReference type="SMART" id="SM00744">
    <property type="entry name" value="RINGv"/>
    <property type="match status" value="1"/>
</dbReference>
<evidence type="ECO:0000256" key="2">
    <source>
        <dbReference type="ARBA" id="ARBA00022771"/>
    </source>
</evidence>
<evidence type="ECO:0000256" key="3">
    <source>
        <dbReference type="ARBA" id="ARBA00022833"/>
    </source>
</evidence>
<dbReference type="EMBL" id="JBFOLK010000226">
    <property type="protein sequence ID" value="KAL2455028.1"/>
    <property type="molecule type" value="Genomic_DNA"/>
</dbReference>
<dbReference type="PANTHER" id="PTHR46214:SF29">
    <property type="entry name" value="RING-CH-TYPE DOMAIN-CONTAINING PROTEIN"/>
    <property type="match status" value="1"/>
</dbReference>
<keyword evidence="3" id="KW-0862">Zinc</keyword>
<reference evidence="6" key="1">
    <citation type="submission" date="2024-07" db="EMBL/GenBank/DDBJ databases">
        <title>Two chromosome-level genome assemblies of Korean endemic species Abeliophyllum distichum and Forsythia ovata (Oleaceae).</title>
        <authorList>
            <person name="Jang H."/>
        </authorList>
    </citation>
    <scope>NUCLEOTIDE SEQUENCE [LARGE SCALE GENOMIC DNA]</scope>
</reference>
<comment type="caution">
    <text evidence="5">The sequence shown here is derived from an EMBL/GenBank/DDBJ whole genome shotgun (WGS) entry which is preliminary data.</text>
</comment>
<accession>A0ABD1NTT8</accession>
<dbReference type="Gene3D" id="3.30.40.10">
    <property type="entry name" value="Zinc/RING finger domain, C3HC4 (zinc finger)"/>
    <property type="match status" value="1"/>
</dbReference>
<gene>
    <name evidence="5" type="ORF">Adt_47484</name>
</gene>
<evidence type="ECO:0000313" key="5">
    <source>
        <dbReference type="EMBL" id="KAL2455028.1"/>
    </source>
</evidence>
<keyword evidence="2" id="KW-0863">Zinc-finger</keyword>
<proteinExistence type="predicted"/>
<dbReference type="GO" id="GO:0008270">
    <property type="term" value="F:zinc ion binding"/>
    <property type="evidence" value="ECO:0007669"/>
    <property type="project" value="UniProtKB-KW"/>
</dbReference>
<dbReference type="SUPFAM" id="SSF57850">
    <property type="entry name" value="RING/U-box"/>
    <property type="match status" value="1"/>
</dbReference>
<protein>
    <submittedName>
        <fullName evidence="5">E3 ubiquitin-protein like</fullName>
    </submittedName>
</protein>
<dbReference type="InterPro" id="IPR011016">
    <property type="entry name" value="Znf_RING-CH"/>
</dbReference>
<name>A0ABD1NTT8_9LAMI</name>
<dbReference type="AlphaFoldDB" id="A0ABD1NTT8"/>
<keyword evidence="1" id="KW-0479">Metal-binding</keyword>
<dbReference type="Pfam" id="PF12906">
    <property type="entry name" value="RINGv"/>
    <property type="match status" value="1"/>
</dbReference>
<keyword evidence="6" id="KW-1185">Reference proteome</keyword>